<name>A0A3E2NB89_9FIRM</name>
<dbReference type="AlphaFoldDB" id="A0A3E2NB89"/>
<comment type="caution">
    <text evidence="1">The sequence shown here is derived from an EMBL/GenBank/DDBJ whole genome shotgun (WGS) entry which is preliminary data.</text>
</comment>
<dbReference type="RefSeq" id="WP_117417625.1">
    <property type="nucleotide sequence ID" value="NZ_QOHO01000043.1"/>
</dbReference>
<reference evidence="1 2" key="1">
    <citation type="submission" date="2018-07" db="EMBL/GenBank/DDBJ databases">
        <title>New species, Clostridium PI-S10-A1B.</title>
        <authorList>
            <person name="Krishna G."/>
            <person name="Summeta K."/>
            <person name="Shikha S."/>
            <person name="Prabhu P.B."/>
            <person name="Suresh K."/>
        </authorList>
    </citation>
    <scope>NUCLEOTIDE SEQUENCE [LARGE SCALE GENOMIC DNA]</scope>
    <source>
        <strain evidence="1 2">PI-S10-A1B</strain>
    </source>
</reference>
<sequence>MKVNIYTIGKKQLIGTYNVRNAYDSSFYFREMPTLSAKRCREILNIVSPDYKIESETLIFENVETEHTGVQKVHRNGTILNF</sequence>
<dbReference type="EMBL" id="QOHO01000043">
    <property type="protein sequence ID" value="RFZ78252.1"/>
    <property type="molecule type" value="Genomic_DNA"/>
</dbReference>
<dbReference type="Proteomes" id="UP000260680">
    <property type="component" value="Unassembled WGS sequence"/>
</dbReference>
<accession>A0A3E2NB89</accession>
<evidence type="ECO:0000313" key="1">
    <source>
        <dbReference type="EMBL" id="RFZ78252.1"/>
    </source>
</evidence>
<organism evidence="1 2">
    <name type="scientific">Lacrimispora amygdalina</name>
    <dbReference type="NCBI Taxonomy" id="253257"/>
    <lineage>
        <taxon>Bacteria</taxon>
        <taxon>Bacillati</taxon>
        <taxon>Bacillota</taxon>
        <taxon>Clostridia</taxon>
        <taxon>Lachnospirales</taxon>
        <taxon>Lachnospiraceae</taxon>
        <taxon>Lacrimispora</taxon>
    </lineage>
</organism>
<protein>
    <submittedName>
        <fullName evidence="1">Uncharacterized protein</fullName>
    </submittedName>
</protein>
<evidence type="ECO:0000313" key="2">
    <source>
        <dbReference type="Proteomes" id="UP000260680"/>
    </source>
</evidence>
<gene>
    <name evidence="1" type="ORF">DS742_14155</name>
</gene>
<proteinExistence type="predicted"/>